<dbReference type="Proteomes" id="UP001642484">
    <property type="component" value="Unassembled WGS sequence"/>
</dbReference>
<dbReference type="InterPro" id="IPR036770">
    <property type="entry name" value="Ankyrin_rpt-contain_sf"/>
</dbReference>
<accession>A0ABP0SWE8</accession>
<dbReference type="PRINTS" id="PR01415">
    <property type="entry name" value="ANKYRIN"/>
</dbReference>
<dbReference type="Pfam" id="PF13606">
    <property type="entry name" value="Ank_3"/>
    <property type="match status" value="1"/>
</dbReference>
<evidence type="ECO:0000256" key="4">
    <source>
        <dbReference type="SAM" id="MobiDB-lite"/>
    </source>
</evidence>
<dbReference type="SUPFAM" id="SSF48403">
    <property type="entry name" value="Ankyrin repeat"/>
    <property type="match status" value="1"/>
</dbReference>
<feature type="region of interest" description="Disordered" evidence="4">
    <location>
        <begin position="1"/>
        <end position="31"/>
    </location>
</feature>
<evidence type="ECO:0000256" key="1">
    <source>
        <dbReference type="ARBA" id="ARBA00022737"/>
    </source>
</evidence>
<evidence type="ECO:0000313" key="6">
    <source>
        <dbReference type="Proteomes" id="UP001642484"/>
    </source>
</evidence>
<keyword evidence="6" id="KW-1185">Reference proteome</keyword>
<protein>
    <submittedName>
        <fullName evidence="5">Uncharacterized protein</fullName>
    </submittedName>
</protein>
<feature type="repeat" description="ANK" evidence="3">
    <location>
        <begin position="278"/>
        <end position="310"/>
    </location>
</feature>
<dbReference type="EMBL" id="CAXAMN010028473">
    <property type="protein sequence ID" value="CAK9116673.1"/>
    <property type="molecule type" value="Genomic_DNA"/>
</dbReference>
<organism evidence="5 6">
    <name type="scientific">Durusdinium trenchii</name>
    <dbReference type="NCBI Taxonomy" id="1381693"/>
    <lineage>
        <taxon>Eukaryota</taxon>
        <taxon>Sar</taxon>
        <taxon>Alveolata</taxon>
        <taxon>Dinophyceae</taxon>
        <taxon>Suessiales</taxon>
        <taxon>Symbiodiniaceae</taxon>
        <taxon>Durusdinium</taxon>
    </lineage>
</organism>
<evidence type="ECO:0000256" key="2">
    <source>
        <dbReference type="ARBA" id="ARBA00023043"/>
    </source>
</evidence>
<dbReference type="InterPro" id="IPR050889">
    <property type="entry name" value="Dendritic_Spine_Reg/Scaffold"/>
</dbReference>
<dbReference type="PROSITE" id="PS50297">
    <property type="entry name" value="ANK_REP_REGION"/>
    <property type="match status" value="8"/>
</dbReference>
<reference evidence="5 6" key="1">
    <citation type="submission" date="2024-02" db="EMBL/GenBank/DDBJ databases">
        <authorList>
            <person name="Chen Y."/>
            <person name="Shah S."/>
            <person name="Dougan E. K."/>
            <person name="Thang M."/>
            <person name="Chan C."/>
        </authorList>
    </citation>
    <scope>NUCLEOTIDE SEQUENCE [LARGE SCALE GENOMIC DNA]</scope>
</reference>
<dbReference type="PANTHER" id="PTHR24166">
    <property type="entry name" value="ROLLING PEBBLES, ISOFORM B"/>
    <property type="match status" value="1"/>
</dbReference>
<dbReference type="Pfam" id="PF00023">
    <property type="entry name" value="Ank"/>
    <property type="match status" value="2"/>
</dbReference>
<feature type="repeat" description="ANK" evidence="3">
    <location>
        <begin position="70"/>
        <end position="102"/>
    </location>
</feature>
<feature type="repeat" description="ANK" evidence="3">
    <location>
        <begin position="192"/>
        <end position="218"/>
    </location>
</feature>
<feature type="repeat" description="ANK" evidence="3">
    <location>
        <begin position="136"/>
        <end position="168"/>
    </location>
</feature>
<evidence type="ECO:0000313" key="5">
    <source>
        <dbReference type="EMBL" id="CAK9116673.1"/>
    </source>
</evidence>
<keyword evidence="1" id="KW-0677">Repeat</keyword>
<keyword evidence="2 3" id="KW-0040">ANK repeat</keyword>
<dbReference type="Gene3D" id="1.25.40.20">
    <property type="entry name" value="Ankyrin repeat-containing domain"/>
    <property type="match status" value="4"/>
</dbReference>
<dbReference type="PROSITE" id="PS50088">
    <property type="entry name" value="ANK_REPEAT"/>
    <property type="match status" value="8"/>
</dbReference>
<evidence type="ECO:0000256" key="3">
    <source>
        <dbReference type="PROSITE-ProRule" id="PRU00023"/>
    </source>
</evidence>
<feature type="repeat" description="ANK" evidence="3">
    <location>
        <begin position="103"/>
        <end position="135"/>
    </location>
</feature>
<gene>
    <name evidence="5" type="ORF">CCMP2556_LOCUS54184</name>
</gene>
<proteinExistence type="predicted"/>
<sequence length="344" mass="36689">MRLGVSSGLTTSNKDATSNTMSFNNSRTGPLSQRGRTPLLLAADCGQLNVLEVLLKNGANQAATTSEEDFRWTALHLAALKGREKIVVALLEAGAEKDCQDRGGQTALMWAAVNGHVEVVRLLLDAGAEKDCQDRDGFTALSYAAEIRHVAMVQLLLNAGADKDLQSQSGWTALMRAAGEGRVEMVQLLLDAGYTALLWAAGNGHVEIVQLLLDAGADKARNLVEVGPLCCGQLGTATWKWHVSCWTPAPTRNCKKKLVRVLTSMLRSCPPFSVMREVRYTALMGAADNGHVEMVQLLLDAGANKEMKDTIGLTALLCAAGNGHVAVAQLLLDAGADKAQGWMV</sequence>
<feature type="repeat" description="ANK" evidence="3">
    <location>
        <begin position="311"/>
        <end position="337"/>
    </location>
</feature>
<dbReference type="InterPro" id="IPR002110">
    <property type="entry name" value="Ankyrin_rpt"/>
</dbReference>
<feature type="repeat" description="ANK" evidence="3">
    <location>
        <begin position="169"/>
        <end position="193"/>
    </location>
</feature>
<dbReference type="Pfam" id="PF12796">
    <property type="entry name" value="Ank_2"/>
    <property type="match status" value="2"/>
</dbReference>
<dbReference type="SMART" id="SM00248">
    <property type="entry name" value="ANK"/>
    <property type="match status" value="7"/>
</dbReference>
<comment type="caution">
    <text evidence="5">The sequence shown here is derived from an EMBL/GenBank/DDBJ whole genome shotgun (WGS) entry which is preliminary data.</text>
</comment>
<name>A0ABP0SWE8_9DINO</name>
<feature type="repeat" description="ANK" evidence="3">
    <location>
        <begin position="34"/>
        <end position="66"/>
    </location>
</feature>
<dbReference type="PANTHER" id="PTHR24166:SF48">
    <property type="entry name" value="PROTEIN VAPYRIN"/>
    <property type="match status" value="1"/>
</dbReference>
<feature type="compositionally biased region" description="Polar residues" evidence="4">
    <location>
        <begin position="7"/>
        <end position="31"/>
    </location>
</feature>